<organism evidence="2 3">
    <name type="scientific">Nesidiocoris tenuis</name>
    <dbReference type="NCBI Taxonomy" id="355587"/>
    <lineage>
        <taxon>Eukaryota</taxon>
        <taxon>Metazoa</taxon>
        <taxon>Ecdysozoa</taxon>
        <taxon>Arthropoda</taxon>
        <taxon>Hexapoda</taxon>
        <taxon>Insecta</taxon>
        <taxon>Pterygota</taxon>
        <taxon>Neoptera</taxon>
        <taxon>Paraneoptera</taxon>
        <taxon>Hemiptera</taxon>
        <taxon>Heteroptera</taxon>
        <taxon>Panheteroptera</taxon>
        <taxon>Cimicomorpha</taxon>
        <taxon>Miridae</taxon>
        <taxon>Dicyphina</taxon>
        <taxon>Nesidiocoris</taxon>
    </lineage>
</organism>
<proteinExistence type="predicted"/>
<accession>A0A6H5HQ72</accession>
<dbReference type="Proteomes" id="UP000479000">
    <property type="component" value="Unassembled WGS sequence"/>
</dbReference>
<name>A0A6H5HQ72_9HEMI</name>
<evidence type="ECO:0000256" key="1">
    <source>
        <dbReference type="SAM" id="MobiDB-lite"/>
    </source>
</evidence>
<sequence>MSDCSSKPGGIFKPPSTSPLAPPTSEEPTAVELTNVEPVELPTRPQETDGVFEDPEILTTTTTTTPKPISIFLKRVTLGVRWPAKDRMADTICAASSAGASAAPGLIFQASTLKCPATTIG</sequence>
<protein>
    <submittedName>
        <fullName evidence="2">Uncharacterized protein</fullName>
    </submittedName>
</protein>
<evidence type="ECO:0000313" key="2">
    <source>
        <dbReference type="EMBL" id="CAB0020591.1"/>
    </source>
</evidence>
<feature type="region of interest" description="Disordered" evidence="1">
    <location>
        <begin position="1"/>
        <end position="63"/>
    </location>
</feature>
<evidence type="ECO:0000313" key="3">
    <source>
        <dbReference type="Proteomes" id="UP000479000"/>
    </source>
</evidence>
<reference evidence="2 3" key="1">
    <citation type="submission" date="2020-02" db="EMBL/GenBank/DDBJ databases">
        <authorList>
            <person name="Ferguson B K."/>
        </authorList>
    </citation>
    <scope>NUCLEOTIDE SEQUENCE [LARGE SCALE GENOMIC DNA]</scope>
</reference>
<keyword evidence="3" id="KW-1185">Reference proteome</keyword>
<gene>
    <name evidence="2" type="ORF">NTEN_LOCUS24163</name>
</gene>
<dbReference type="EMBL" id="CADCXU010035411">
    <property type="protein sequence ID" value="CAB0020591.1"/>
    <property type="molecule type" value="Genomic_DNA"/>
</dbReference>
<dbReference type="AlphaFoldDB" id="A0A6H5HQ72"/>